<organism evidence="1 2">
    <name type="scientific">Aquatica leii</name>
    <dbReference type="NCBI Taxonomy" id="1421715"/>
    <lineage>
        <taxon>Eukaryota</taxon>
        <taxon>Metazoa</taxon>
        <taxon>Ecdysozoa</taxon>
        <taxon>Arthropoda</taxon>
        <taxon>Hexapoda</taxon>
        <taxon>Insecta</taxon>
        <taxon>Pterygota</taxon>
        <taxon>Neoptera</taxon>
        <taxon>Endopterygota</taxon>
        <taxon>Coleoptera</taxon>
        <taxon>Polyphaga</taxon>
        <taxon>Elateriformia</taxon>
        <taxon>Elateroidea</taxon>
        <taxon>Lampyridae</taxon>
        <taxon>Luciolinae</taxon>
        <taxon>Aquatica</taxon>
    </lineage>
</organism>
<feature type="non-terminal residue" evidence="1">
    <location>
        <position position="1"/>
    </location>
</feature>
<proteinExistence type="predicted"/>
<reference evidence="2" key="1">
    <citation type="submission" date="2023-01" db="EMBL/GenBank/DDBJ databases">
        <title>Key to firefly adult light organ development and bioluminescence: homeobox transcription factors regulate luciferase expression and transportation to peroxisome.</title>
        <authorList>
            <person name="Fu X."/>
        </authorList>
    </citation>
    <scope>NUCLEOTIDE SEQUENCE [LARGE SCALE GENOMIC DNA]</scope>
</reference>
<gene>
    <name evidence="1" type="ORF">RN001_000335</name>
</gene>
<dbReference type="EMBL" id="JARPUR010000001">
    <property type="protein sequence ID" value="KAK4884064.1"/>
    <property type="molecule type" value="Genomic_DNA"/>
</dbReference>
<comment type="caution">
    <text evidence="1">The sequence shown here is derived from an EMBL/GenBank/DDBJ whole genome shotgun (WGS) entry which is preliminary data.</text>
</comment>
<dbReference type="AlphaFoldDB" id="A0AAN7PES4"/>
<accession>A0AAN7PES4</accession>
<dbReference type="InterPro" id="IPR021109">
    <property type="entry name" value="Peptidase_aspartic_dom_sf"/>
</dbReference>
<feature type="non-terminal residue" evidence="1">
    <location>
        <position position="150"/>
    </location>
</feature>
<name>A0AAN7PES4_9COLE</name>
<evidence type="ECO:0000313" key="1">
    <source>
        <dbReference type="EMBL" id="KAK4884064.1"/>
    </source>
</evidence>
<dbReference type="SUPFAM" id="SSF50630">
    <property type="entry name" value="Acid proteases"/>
    <property type="match status" value="1"/>
</dbReference>
<sequence>TETKASQESSTELLKMFSLKTQIMPNPVEVKVLIGKVPLRMELDTSAEASVLSNFIYEKMFSHFTLKKANVKLKTYDGKVIEPLGGSKKPLFGRDLLNIFNVRVSLNKLDVSRDDIVKKLRLDYEDVFSAKLGKYVYETIDLKLKEKVYG</sequence>
<dbReference type="Proteomes" id="UP001353858">
    <property type="component" value="Unassembled WGS sequence"/>
</dbReference>
<evidence type="ECO:0000313" key="2">
    <source>
        <dbReference type="Proteomes" id="UP001353858"/>
    </source>
</evidence>
<keyword evidence="2" id="KW-1185">Reference proteome</keyword>
<protein>
    <submittedName>
        <fullName evidence="1">Uncharacterized protein</fullName>
    </submittedName>
</protein>